<feature type="non-terminal residue" evidence="1">
    <location>
        <position position="372"/>
    </location>
</feature>
<reference evidence="1 2" key="1">
    <citation type="submission" date="2019-03" db="EMBL/GenBank/DDBJ databases">
        <title>Single cell metagenomics reveals metabolic interactions within the superorganism composed of flagellate Streblomastix strix and complex community of Bacteroidetes bacteria on its surface.</title>
        <authorList>
            <person name="Treitli S.C."/>
            <person name="Kolisko M."/>
            <person name="Husnik F."/>
            <person name="Keeling P."/>
            <person name="Hampl V."/>
        </authorList>
    </citation>
    <scope>NUCLEOTIDE SEQUENCE [LARGE SCALE GENOMIC DNA]</scope>
    <source>
        <strain evidence="1">ST1C</strain>
    </source>
</reference>
<evidence type="ECO:0008006" key="3">
    <source>
        <dbReference type="Google" id="ProtNLM"/>
    </source>
</evidence>
<accession>A0A5J4TDY2</accession>
<dbReference type="EMBL" id="SNRW01032938">
    <property type="protein sequence ID" value="KAA6356458.1"/>
    <property type="molecule type" value="Genomic_DNA"/>
</dbReference>
<dbReference type="AlphaFoldDB" id="A0A5J4TDY2"/>
<evidence type="ECO:0000313" key="1">
    <source>
        <dbReference type="EMBL" id="KAA6356458.1"/>
    </source>
</evidence>
<gene>
    <name evidence="1" type="ORF">EZS28_048015</name>
</gene>
<proteinExistence type="predicted"/>
<name>A0A5J4TDY2_9EUKA</name>
<evidence type="ECO:0000313" key="2">
    <source>
        <dbReference type="Proteomes" id="UP000324800"/>
    </source>
</evidence>
<dbReference type="InterPro" id="IPR012334">
    <property type="entry name" value="Pectin_lyas_fold"/>
</dbReference>
<organism evidence="1 2">
    <name type="scientific">Streblomastix strix</name>
    <dbReference type="NCBI Taxonomy" id="222440"/>
    <lineage>
        <taxon>Eukaryota</taxon>
        <taxon>Metamonada</taxon>
        <taxon>Preaxostyla</taxon>
        <taxon>Oxymonadida</taxon>
        <taxon>Streblomastigidae</taxon>
        <taxon>Streblomastix</taxon>
    </lineage>
</organism>
<comment type="caution">
    <text evidence="1">The sequence shown here is derived from an EMBL/GenBank/DDBJ whole genome shotgun (WGS) entry which is preliminary data.</text>
</comment>
<sequence>DILAGSQGSPFRTIAYAVQTAPTSRDQGTTLSLADGSYSEKSIFILGRTIGIQGSGIYYKINATRSIGALVTQTNTLREVFISVYNGVLSLSTVTLTVNNDPLDPLGVDLTNPSQHHFIHLYGNAGEVNISGCKFVQHNPLLLIYSEVIYSEKGTQITFNDVSFDSLIEEKYPVINFLCDRNPVLIQNTRFNNIVIQRATVGAVRIDYWQTGSVSFDGCSWNWGSAGAYYSNPQYTYDEKGSAIGAAMLVQLHNLNPDTNTIEIKNSLFNSNHGENSGAITIKGPSPESVQAVTFNTVRFENNYCFFEHFPSNREQMLAAGIWGPNSDKSVPKQQVHGHDVFVDATGVQQYLVGRFTRCVSYSASPQIAWRN</sequence>
<dbReference type="InterPro" id="IPR011050">
    <property type="entry name" value="Pectin_lyase_fold/virulence"/>
</dbReference>
<feature type="non-terminal residue" evidence="1">
    <location>
        <position position="1"/>
    </location>
</feature>
<dbReference type="Proteomes" id="UP000324800">
    <property type="component" value="Unassembled WGS sequence"/>
</dbReference>
<dbReference type="SUPFAM" id="SSF51126">
    <property type="entry name" value="Pectin lyase-like"/>
    <property type="match status" value="1"/>
</dbReference>
<dbReference type="Gene3D" id="2.160.20.10">
    <property type="entry name" value="Single-stranded right-handed beta-helix, Pectin lyase-like"/>
    <property type="match status" value="1"/>
</dbReference>
<protein>
    <recommendedName>
        <fullName evidence="3">DUF1565 domain-containing protein</fullName>
    </recommendedName>
</protein>